<dbReference type="eggNOG" id="COG2244">
    <property type="taxonomic scope" value="Bacteria"/>
</dbReference>
<evidence type="ECO:0000256" key="6">
    <source>
        <dbReference type="SAM" id="Phobius"/>
    </source>
</evidence>
<feature type="transmembrane region" description="Helical" evidence="6">
    <location>
        <begin position="323"/>
        <end position="342"/>
    </location>
</feature>
<evidence type="ECO:0000256" key="1">
    <source>
        <dbReference type="ARBA" id="ARBA00004651"/>
    </source>
</evidence>
<feature type="transmembrane region" description="Helical" evidence="6">
    <location>
        <begin position="80"/>
        <end position="99"/>
    </location>
</feature>
<keyword evidence="8" id="KW-1185">Reference proteome</keyword>
<feature type="transmembrane region" description="Helical" evidence="6">
    <location>
        <begin position="145"/>
        <end position="167"/>
    </location>
</feature>
<dbReference type="InterPro" id="IPR050833">
    <property type="entry name" value="Poly_Biosynth_Transport"/>
</dbReference>
<keyword evidence="5 6" id="KW-0472">Membrane</keyword>
<feature type="transmembrane region" description="Helical" evidence="6">
    <location>
        <begin position="252"/>
        <end position="272"/>
    </location>
</feature>
<feature type="transmembrane region" description="Helical" evidence="6">
    <location>
        <begin position="12"/>
        <end position="34"/>
    </location>
</feature>
<feature type="transmembrane region" description="Helical" evidence="6">
    <location>
        <begin position="413"/>
        <end position="430"/>
    </location>
</feature>
<comment type="subcellular location">
    <subcellularLocation>
        <location evidence="1">Cell membrane</location>
        <topology evidence="1">Multi-pass membrane protein</topology>
    </subcellularLocation>
</comment>
<evidence type="ECO:0000256" key="3">
    <source>
        <dbReference type="ARBA" id="ARBA00022692"/>
    </source>
</evidence>
<evidence type="ECO:0000313" key="7">
    <source>
        <dbReference type="EMBL" id="EHR37844.1"/>
    </source>
</evidence>
<evidence type="ECO:0000256" key="5">
    <source>
        <dbReference type="ARBA" id="ARBA00023136"/>
    </source>
</evidence>
<dbReference type="OrthoDB" id="6017905at2"/>
<feature type="transmembrane region" description="Helical" evidence="6">
    <location>
        <begin position="380"/>
        <end position="401"/>
    </location>
</feature>
<feature type="transmembrane region" description="Helical" evidence="6">
    <location>
        <begin position="354"/>
        <end position="374"/>
    </location>
</feature>
<name>H3NI45_9LACT</name>
<dbReference type="Pfam" id="PF01943">
    <property type="entry name" value="Polysacc_synt"/>
    <property type="match status" value="1"/>
</dbReference>
<dbReference type="EMBL" id="AGEG01000003">
    <property type="protein sequence ID" value="EHR37844.1"/>
    <property type="molecule type" value="Genomic_DNA"/>
</dbReference>
<dbReference type="Proteomes" id="UP000006190">
    <property type="component" value="Unassembled WGS sequence"/>
</dbReference>
<dbReference type="PANTHER" id="PTHR30250">
    <property type="entry name" value="PST FAMILY PREDICTED COLANIC ACID TRANSPORTER"/>
    <property type="match status" value="1"/>
</dbReference>
<reference evidence="7 8" key="1">
    <citation type="submission" date="2012-01" db="EMBL/GenBank/DDBJ databases">
        <title>The Genome Sequence of Facklamia languida CCUG 37842.</title>
        <authorList>
            <consortium name="The Broad Institute Genome Sequencing Platform"/>
            <person name="Earl A."/>
            <person name="Ward D."/>
            <person name="Feldgarden M."/>
            <person name="Gevers D."/>
            <person name="Huys G."/>
            <person name="Young S.K."/>
            <person name="Zeng Q."/>
            <person name="Gargeya S."/>
            <person name="Fitzgerald M."/>
            <person name="Haas B."/>
            <person name="Abouelleil A."/>
            <person name="Alvarado L."/>
            <person name="Arachchi H.M."/>
            <person name="Berlin A."/>
            <person name="Chapman S.B."/>
            <person name="Gearin G."/>
            <person name="Goldberg J."/>
            <person name="Griggs A."/>
            <person name="Gujja S."/>
            <person name="Hansen M."/>
            <person name="Heiman D."/>
            <person name="Howarth C."/>
            <person name="Larimer J."/>
            <person name="Lui A."/>
            <person name="MacDonald P.J.P."/>
            <person name="McCowen C."/>
            <person name="Montmayeur A."/>
            <person name="Murphy C."/>
            <person name="Neiman D."/>
            <person name="Pearson M."/>
            <person name="Priest M."/>
            <person name="Roberts A."/>
            <person name="Saif S."/>
            <person name="Shea T."/>
            <person name="Sisk P."/>
            <person name="Stolte C."/>
            <person name="Sykes S."/>
            <person name="Wortman J."/>
            <person name="Nusbaum C."/>
            <person name="Birren B."/>
        </authorList>
    </citation>
    <scope>NUCLEOTIDE SEQUENCE [LARGE SCALE GENOMIC DNA]</scope>
    <source>
        <strain evidence="7 8">CCUG 37842</strain>
    </source>
</reference>
<feature type="transmembrane region" description="Helical" evidence="6">
    <location>
        <begin position="111"/>
        <end position="133"/>
    </location>
</feature>
<dbReference type="RefSeq" id="WP_006308458.1">
    <property type="nucleotide sequence ID" value="NZ_JH601133.1"/>
</dbReference>
<comment type="caution">
    <text evidence="7">The sequence shown here is derived from an EMBL/GenBank/DDBJ whole genome shotgun (WGS) entry which is preliminary data.</text>
</comment>
<evidence type="ECO:0000256" key="2">
    <source>
        <dbReference type="ARBA" id="ARBA00022475"/>
    </source>
</evidence>
<sequence>MKNFLKRLMGFSIGPIIGALISIIQIPILTRLMLVDQYGVSGNFRTLMLNIPNFLYLGLDQAFSREYHQLKDKKHLFQQALLIPLLLGLIFSAGLFFFNEPIAEWLFASRQYGYVVMWSGVLLIAMIVERFVLLLIRMEERAREYSFFTILLKLSIFICSIGLIFLGLRDFKVIVYGMIIGQLLVDLFLFLRYRQFFDLSGFNFDQTLMKQLFAFGLPLMIAMSLNATLNMIDNIMLNSISTKVELGIYTAGINIVNLIGIFKTAFTTFWTPTAYRWYDEDKSIKHFKFISDALLFILTGIYFGILIFRPVIMVILGPSYEPAKYILGLLCFPHIMYTLSETTTLGIVFSRKTYFNIFVSLLALIPSVGLNLWLTPHLGALGAASASCGAYIIFYLARTYFSRQTGFYFSQRKHLLSVLLMVLAAYLNTLDASYRLIGIILLGLMALWVQYPTIQDALSIKRSPELWNFN</sequence>
<dbReference type="PANTHER" id="PTHR30250:SF11">
    <property type="entry name" value="O-ANTIGEN TRANSPORTER-RELATED"/>
    <property type="match status" value="1"/>
</dbReference>
<accession>H3NI45</accession>
<dbReference type="HOGENOM" id="CLU_022017_7_5_9"/>
<feature type="transmembrane region" description="Helical" evidence="6">
    <location>
        <begin position="293"/>
        <end position="317"/>
    </location>
</feature>
<evidence type="ECO:0000256" key="4">
    <source>
        <dbReference type="ARBA" id="ARBA00022989"/>
    </source>
</evidence>
<feature type="transmembrane region" description="Helical" evidence="6">
    <location>
        <begin position="212"/>
        <end position="232"/>
    </location>
</feature>
<keyword evidence="4 6" id="KW-1133">Transmembrane helix</keyword>
<keyword evidence="2" id="KW-1003">Cell membrane</keyword>
<organism evidence="7 8">
    <name type="scientific">Facklamia languida CCUG 37842</name>
    <dbReference type="NCBI Taxonomy" id="883113"/>
    <lineage>
        <taxon>Bacteria</taxon>
        <taxon>Bacillati</taxon>
        <taxon>Bacillota</taxon>
        <taxon>Bacilli</taxon>
        <taxon>Lactobacillales</taxon>
        <taxon>Aerococcaceae</taxon>
        <taxon>Facklamia</taxon>
    </lineage>
</organism>
<protein>
    <submittedName>
        <fullName evidence="7">Uncharacterized protein</fullName>
    </submittedName>
</protein>
<feature type="transmembrane region" description="Helical" evidence="6">
    <location>
        <begin position="40"/>
        <end position="59"/>
    </location>
</feature>
<evidence type="ECO:0000313" key="8">
    <source>
        <dbReference type="Proteomes" id="UP000006190"/>
    </source>
</evidence>
<dbReference type="PATRIC" id="fig|883113.3.peg.476"/>
<dbReference type="InterPro" id="IPR002797">
    <property type="entry name" value="Polysacc_synth"/>
</dbReference>
<proteinExistence type="predicted"/>
<dbReference type="STRING" id="883113.HMPREF9708_00473"/>
<gene>
    <name evidence="7" type="ORF">HMPREF9708_00473</name>
</gene>
<keyword evidence="3 6" id="KW-0812">Transmembrane</keyword>
<dbReference type="AlphaFoldDB" id="H3NI45"/>
<feature type="transmembrane region" description="Helical" evidence="6">
    <location>
        <begin position="173"/>
        <end position="191"/>
    </location>
</feature>
<dbReference type="GO" id="GO:0005886">
    <property type="term" value="C:plasma membrane"/>
    <property type="evidence" value="ECO:0007669"/>
    <property type="project" value="UniProtKB-SubCell"/>
</dbReference>